<keyword evidence="8" id="KW-0539">Nucleus</keyword>
<keyword evidence="2" id="KW-0479">Metal-binding</keyword>
<dbReference type="Gene3D" id="3.30.40.10">
    <property type="entry name" value="Zinc/RING finger domain, C3HC4 (zinc finger)"/>
    <property type="match status" value="1"/>
</dbReference>
<dbReference type="InterPro" id="IPR013083">
    <property type="entry name" value="Znf_RING/FYVE/PHD"/>
</dbReference>
<dbReference type="Proteomes" id="UP000326939">
    <property type="component" value="Chromosome 18"/>
</dbReference>
<protein>
    <recommendedName>
        <fullName evidence="15">PHD-type domain-containing protein</fullName>
    </recommendedName>
</protein>
<dbReference type="CDD" id="cd10518">
    <property type="entry name" value="SET_SETD1-like"/>
    <property type="match status" value="1"/>
</dbReference>
<evidence type="ECO:0000256" key="7">
    <source>
        <dbReference type="ARBA" id="ARBA00023163"/>
    </source>
</evidence>
<dbReference type="EMBL" id="VDCV01000018">
    <property type="protein sequence ID" value="KAB5513871.1"/>
    <property type="molecule type" value="Genomic_DNA"/>
</dbReference>
<comment type="caution">
    <text evidence="13">The sequence shown here is derived from an EMBL/GenBank/DDBJ whole genome shotgun (WGS) entry which is preliminary data.</text>
</comment>
<dbReference type="CDD" id="cd15492">
    <property type="entry name" value="PHD_BRPF_JADE_like"/>
    <property type="match status" value="1"/>
</dbReference>
<dbReference type="InterPro" id="IPR032308">
    <property type="entry name" value="TDBD"/>
</dbReference>
<accession>A0A5N5J402</accession>
<dbReference type="PANTHER" id="PTHR45838:SF4">
    <property type="entry name" value="HISTONE-LYSINE N-METHYLTRANSFERASE TRITHORAX"/>
    <property type="match status" value="1"/>
</dbReference>
<dbReference type="InterPro" id="IPR046341">
    <property type="entry name" value="SET_dom_sf"/>
</dbReference>
<keyword evidence="6" id="KW-0805">Transcription regulation</keyword>
<dbReference type="GO" id="GO:0045893">
    <property type="term" value="P:positive regulation of DNA-templated transcription"/>
    <property type="evidence" value="ECO:0007669"/>
    <property type="project" value="TreeGrafter"/>
</dbReference>
<evidence type="ECO:0000256" key="4">
    <source>
        <dbReference type="ARBA" id="ARBA00022833"/>
    </source>
</evidence>
<feature type="domain" description="PHD-type" evidence="11">
    <location>
        <begin position="1656"/>
        <end position="1706"/>
    </location>
</feature>
<dbReference type="InterPro" id="IPR011011">
    <property type="entry name" value="Znf_FYVE_PHD"/>
</dbReference>
<dbReference type="PROSITE" id="PS01359">
    <property type="entry name" value="ZF_PHD_1"/>
    <property type="match status" value="1"/>
</dbReference>
<feature type="region of interest" description="Disordered" evidence="10">
    <location>
        <begin position="1328"/>
        <end position="1355"/>
    </location>
</feature>
<dbReference type="GO" id="GO:0035097">
    <property type="term" value="C:histone methyltransferase complex"/>
    <property type="evidence" value="ECO:0007669"/>
    <property type="project" value="TreeGrafter"/>
</dbReference>
<evidence type="ECO:0008006" key="15">
    <source>
        <dbReference type="Google" id="ProtNLM"/>
    </source>
</evidence>
<comment type="subcellular location">
    <subcellularLocation>
        <location evidence="1">Nucleus</location>
    </subcellularLocation>
</comment>
<dbReference type="Pfam" id="PF16135">
    <property type="entry name" value="TDBD"/>
    <property type="match status" value="1"/>
</dbReference>
<evidence type="ECO:0000256" key="5">
    <source>
        <dbReference type="ARBA" id="ARBA00022853"/>
    </source>
</evidence>
<reference evidence="14" key="1">
    <citation type="journal article" date="2019" name="Gigascience">
        <title>De novo genome assembly of the endangered Acer yangbiense, a plant species with extremely small populations endemic to Yunnan Province, China.</title>
        <authorList>
            <person name="Yang J."/>
            <person name="Wariss H.M."/>
            <person name="Tao L."/>
            <person name="Zhang R."/>
            <person name="Yun Q."/>
            <person name="Hollingsworth P."/>
            <person name="Dao Z."/>
            <person name="Luo G."/>
            <person name="Guo H."/>
            <person name="Ma Y."/>
            <person name="Sun W."/>
        </authorList>
    </citation>
    <scope>NUCLEOTIDE SEQUENCE [LARGE SCALE GENOMIC DNA]</scope>
    <source>
        <strain evidence="14">cv. br00</strain>
    </source>
</reference>
<organism evidence="13 14">
    <name type="scientific">Salix brachista</name>
    <dbReference type="NCBI Taxonomy" id="2182728"/>
    <lineage>
        <taxon>Eukaryota</taxon>
        <taxon>Viridiplantae</taxon>
        <taxon>Streptophyta</taxon>
        <taxon>Embryophyta</taxon>
        <taxon>Tracheophyta</taxon>
        <taxon>Spermatophyta</taxon>
        <taxon>Magnoliopsida</taxon>
        <taxon>eudicotyledons</taxon>
        <taxon>Gunneridae</taxon>
        <taxon>Pentapetalae</taxon>
        <taxon>rosids</taxon>
        <taxon>fabids</taxon>
        <taxon>Malpighiales</taxon>
        <taxon>Salicaceae</taxon>
        <taxon>Saliceae</taxon>
        <taxon>Salix</taxon>
    </lineage>
</organism>
<evidence type="ECO:0000256" key="1">
    <source>
        <dbReference type="ARBA" id="ARBA00004123"/>
    </source>
</evidence>
<keyword evidence="4" id="KW-0862">Zinc</keyword>
<sequence length="2195" mass="241230">MDDSSWKVKCSSATLQQHLMAHPSSTTPQEARNQTINILDTCYCLVLRKSILNLFEMLEVICLSGQMVAELEVSSGQYFYPHAGHDVRSQGRGRMPDSMVSNIPNLSSYSGNCDLGNSFLALLSGPTLYSPCDFQELPNPKQFSASSRVPTEDTGSLFSAFGSRVPLMSSRIPSEKLSYQNQRNGANPFVSSKCASISNSALQHCLQGANFAMHSSDVAKAVFHHKVSDNEKVKHSSSLRGEWRSTNPANAVKLPDTNCQMPGKLASQAELSVSKNSCALSHQYPRVFCVGKSGELLLSSTGLLGILCSCHCFHMSVSKFCEHSGLWNVNPGIAVHMENGETIAQWRKLYFQKFGIRVPEDQSGWDWPEGLPLTASLVQSSAPLPLSKHPDCNHLAGSSEGLVRSGQPIDSVVFPKNPLTDHNLNHNSVIDVLDKQKRNGQGGNNFLGLAGTLHSNLHGVGNNTPHGMMDNTISRCTTMPNFVGKGPENGSQSISAHIDNIMKSGSFSTTNSALQNARALFRCSDVSRAKDEKDCVIVDKDAASSSIELRLGQPNEQNWSSGNQVLSAVGPPSCNFLMNSLKPSSREQMIHYVTSCGGDEESRQGIPHVAGLLNSAREQDQLNYGRCAIKNPINVGKIENLKGEVAKSTVFTPFKLNVPLEGNSYSRSTSNVFNSTEHIVHETSHSESHAVNYPGNVPLNGGNGLERQRTGPEFGFSRPRDKGKGVGCLTGNSFDETNLVSKMHKWKKNPSSFSEVVNGNICAAFPMMHEKNHFSHHLSSIPLDASDAGSLSSYLDKAPSFGTIDYVFPGALGSSMGSGQIFPSQAIPVGSGLTMSMSKQDGISASPYLLDDNLRLLAFRQILESSKQQHERPLGKNPEQDRSVKLQHSLFEPAASGLKRHETNFISKQNVSEVSMKSTQSSPTVKMGDDVAKFAHVTGKCVKLWCCVSNWCNFSTLTQGRPFCSKEIDKQCQLSHGHLQNEQPSLRLGRNEHNITDSNEPESCCQMTQYFQTYCRCAAHTKCLGGKCGGGNHPNSFRAPMRGVDGKIHALIASQIAKDNIIPRENTISLNHCGKLKGQAPKNISCTSQWKDVPSKKKNVCQVDQSACNLDRRQHEPGHLGDTVAKCSGGAVHRIDSFREQEISNISSGCSTPAVTQASNEVNNVDSSIAVTENANCMKHLIVDEGSGIDKCWSSDDAVESDRSADFCGSTCRTRLWKDRCSKVINNQSSRSLLDEVKLMDSLTWKRGRNQIQAEVTALEKTNHPSEPDRGIKTAKRMRETKPEMLDTSRGTTGHAVQDKYPKCDETASQRCLSKDAHIVSSGLEMPYTSHVSSTKPNSNGKSITSLSKPLSRKRDLQELYNGRDGEDEEVAELNDNNASSCKIIEVSGRKKFRKSRTSDDYASSQTLDPAYSIGEKTMKCSPVSHTKVSSSQQLSVCYRKPRPVVCGKYGEISNGEMIGDPPKPAKIVSLDTILGTAKKCTPPKNKKPTITSTRVLKKTSFGLTNAYRSSHIKKESGGNNASGFVEMIFCNSVKERETASVGQDKHFADELLVLEKEGDSKTEGGCNILGSSAHTQSKPKLKEIRRRSLNELTMKGMSSCSVKISHEKILICGQKTKDGKIMSSEDSNCCTNESCEINAKRNILEREHLSAMDSDSFCCVCGSSNKDEVNCLLECGQCLINVHQACYGISRVPKGHWYCRPCRTGAKYTVCVLCGYGGGALTQALRSHAIVKSLLKAWSFETESRPKNSDSSAITLQDEFSKLHSSGFVRGNNSYPVLRPENIESSTPSVWTIDMQKQLNNLQNSLSCISNLKVHNSVTAGVLDSTVKQWVHMVCGLWTPGTRCPNVDTMSAFDVSDLVAHAYNAGLRTALFNFILGVLIRSFFIDGGSYAPYKINYGLQGLLQSEVEGIDNENVGFYGRCALHARYAADEYACDAANSKTGCVGEKEESCARTEGYKGRKRDGFWHNLRGQSKGKGGCLVPQEQLNAWMHINGQKSCTGLSKLPKSDVEHDCRKEYVRYKQAKGWKYLIVYKSGIHALGLYTSRFIYRGAMVVEYVGEIVGQRVADKREYEYGRKLQYKSACYFFRIDKEHIIDATRKGGIARFVNHSCLPNCVAKVISVRNEKKVVFFAERDIYPGEEITYDYHFNNEDEEHDLCPLTSLAAAKLDDVKFYDFENKSNSVLPFVILVHQEAR</sequence>
<keyword evidence="3 9" id="KW-0863">Zinc-finger</keyword>
<dbReference type="Gene3D" id="2.170.270.10">
    <property type="entry name" value="SET domain"/>
    <property type="match status" value="1"/>
</dbReference>
<keyword evidence="7" id="KW-0804">Transcription</keyword>
<evidence type="ECO:0000256" key="2">
    <source>
        <dbReference type="ARBA" id="ARBA00022723"/>
    </source>
</evidence>
<proteinExistence type="predicted"/>
<dbReference type="SUPFAM" id="SSF82199">
    <property type="entry name" value="SET domain"/>
    <property type="match status" value="1"/>
</dbReference>
<evidence type="ECO:0000313" key="14">
    <source>
        <dbReference type="Proteomes" id="UP000326939"/>
    </source>
</evidence>
<evidence type="ECO:0000313" key="13">
    <source>
        <dbReference type="EMBL" id="KAB5513871.1"/>
    </source>
</evidence>
<keyword evidence="5" id="KW-0156">Chromatin regulator</keyword>
<name>A0A5N5J402_9ROSI</name>
<dbReference type="InterPro" id="IPR001965">
    <property type="entry name" value="Znf_PHD"/>
</dbReference>
<evidence type="ECO:0000256" key="10">
    <source>
        <dbReference type="SAM" id="MobiDB-lite"/>
    </source>
</evidence>
<evidence type="ECO:0000256" key="8">
    <source>
        <dbReference type="ARBA" id="ARBA00023242"/>
    </source>
</evidence>
<evidence type="ECO:0000259" key="11">
    <source>
        <dbReference type="PROSITE" id="PS50016"/>
    </source>
</evidence>
<evidence type="ECO:0000256" key="3">
    <source>
        <dbReference type="ARBA" id="ARBA00022771"/>
    </source>
</evidence>
<dbReference type="SUPFAM" id="SSF57903">
    <property type="entry name" value="FYVE/PHD zinc finger"/>
    <property type="match status" value="1"/>
</dbReference>
<feature type="domain" description="SET" evidence="12">
    <location>
        <begin position="2028"/>
        <end position="2147"/>
    </location>
</feature>
<dbReference type="SMART" id="SM00317">
    <property type="entry name" value="SET"/>
    <property type="match status" value="1"/>
</dbReference>
<dbReference type="PROSITE" id="PS50280">
    <property type="entry name" value="SET"/>
    <property type="match status" value="1"/>
</dbReference>
<evidence type="ECO:0000256" key="9">
    <source>
        <dbReference type="PROSITE-ProRule" id="PRU00146"/>
    </source>
</evidence>
<dbReference type="InterPro" id="IPR001214">
    <property type="entry name" value="SET_dom"/>
</dbReference>
<evidence type="ECO:0000259" key="12">
    <source>
        <dbReference type="PROSITE" id="PS50280"/>
    </source>
</evidence>
<dbReference type="GO" id="GO:0008270">
    <property type="term" value="F:zinc ion binding"/>
    <property type="evidence" value="ECO:0007669"/>
    <property type="project" value="UniProtKB-KW"/>
</dbReference>
<keyword evidence="14" id="KW-1185">Reference proteome</keyword>
<dbReference type="InterPro" id="IPR019787">
    <property type="entry name" value="Znf_PHD-finger"/>
</dbReference>
<dbReference type="InterPro" id="IPR019786">
    <property type="entry name" value="Zinc_finger_PHD-type_CS"/>
</dbReference>
<dbReference type="SMART" id="SM00249">
    <property type="entry name" value="PHD"/>
    <property type="match status" value="1"/>
</dbReference>
<feature type="region of interest" description="Disordered" evidence="10">
    <location>
        <begin position="1561"/>
        <end position="1580"/>
    </location>
</feature>
<gene>
    <name evidence="13" type="ORF">DKX38_027777</name>
</gene>
<feature type="compositionally biased region" description="Polar residues" evidence="10">
    <location>
        <begin position="1330"/>
        <end position="1349"/>
    </location>
</feature>
<evidence type="ECO:0000256" key="6">
    <source>
        <dbReference type="ARBA" id="ARBA00023015"/>
    </source>
</evidence>
<dbReference type="PROSITE" id="PS50016">
    <property type="entry name" value="ZF_PHD_2"/>
    <property type="match status" value="1"/>
</dbReference>
<dbReference type="Pfam" id="PF13831">
    <property type="entry name" value="PHD_2"/>
    <property type="match status" value="1"/>
</dbReference>
<dbReference type="Pfam" id="PF00856">
    <property type="entry name" value="SET"/>
    <property type="match status" value="1"/>
</dbReference>
<dbReference type="PANTHER" id="PTHR45838">
    <property type="entry name" value="HISTONE-LYSINE-N-METHYLTRANSFERASE 2 KMT2 FAMILY MEMBER"/>
    <property type="match status" value="1"/>
</dbReference>
<dbReference type="GO" id="GO:0042800">
    <property type="term" value="F:histone H3K4 methyltransferase activity"/>
    <property type="evidence" value="ECO:0007669"/>
    <property type="project" value="TreeGrafter"/>
</dbReference>